<name>N9XV52_9CLOT</name>
<comment type="caution">
    <text evidence="2">The sequence shown here is derived from an EMBL/GenBank/DDBJ whole genome shotgun (WGS) entry which is preliminary data.</text>
</comment>
<dbReference type="GO" id="GO:0007165">
    <property type="term" value="P:signal transduction"/>
    <property type="evidence" value="ECO:0007669"/>
    <property type="project" value="InterPro"/>
</dbReference>
<dbReference type="HOGENOM" id="CLU_948985_0_0_9"/>
<protein>
    <recommendedName>
        <fullName evidence="1">SEFIR domain-containing protein</fullName>
    </recommendedName>
</protein>
<proteinExistence type="predicted"/>
<sequence>MDLFETQQGTVNLNQMMIKNIKDSDYVVIVLTEEYAKKSDGFQGGVGFETMLTIPDIKNNLNKLIFIMRHKGDYTKVFPYHIRDVYAIDFSNESNFDEKLEELIYKIYNVPLYNMEPIGEIPNLVPKKSIVDNTRSNNDITMELDDLLIPKVKEVTDIEKNEFMKRCYNDILGIFKSLLSKSEEINQNFSYELEEITARKAIIKTFVNGTLVTGLKIWLGSSMGMRENSICISSGNWINENDDGSMNEIINCEIDENKELKLKMLMNFLVSNKLMDAKEMAKEIWIKYIKNIM</sequence>
<dbReference type="InterPro" id="IPR013568">
    <property type="entry name" value="SEFIR_dom"/>
</dbReference>
<evidence type="ECO:0000313" key="3">
    <source>
        <dbReference type="Proteomes" id="UP000013097"/>
    </source>
</evidence>
<dbReference type="PROSITE" id="PS51534">
    <property type="entry name" value="SEFIR"/>
    <property type="match status" value="1"/>
</dbReference>
<dbReference type="AlphaFoldDB" id="N9XV52"/>
<dbReference type="eggNOG" id="COG0775">
    <property type="taxonomic scope" value="Bacteria"/>
</dbReference>
<accession>N9XV52</accession>
<organism evidence="2 3">
    <name type="scientific">Clostridium thermobutyricum</name>
    <dbReference type="NCBI Taxonomy" id="29372"/>
    <lineage>
        <taxon>Bacteria</taxon>
        <taxon>Bacillati</taxon>
        <taxon>Bacillota</taxon>
        <taxon>Clostridia</taxon>
        <taxon>Eubacteriales</taxon>
        <taxon>Clostridiaceae</taxon>
        <taxon>Clostridium</taxon>
    </lineage>
</organism>
<reference evidence="2 3" key="1">
    <citation type="submission" date="2013-01" db="EMBL/GenBank/DDBJ databases">
        <title>The Genome Sequence of Clostridium colicanis 209318.</title>
        <authorList>
            <consortium name="The Broad Institute Genome Sequencing Platform"/>
            <person name="Earl A."/>
            <person name="Ward D."/>
            <person name="Feldgarden M."/>
            <person name="Gevers D."/>
            <person name="Courvalin P."/>
            <person name="Lambert T."/>
            <person name="Walker B."/>
            <person name="Young S.K."/>
            <person name="Zeng Q."/>
            <person name="Gargeya S."/>
            <person name="Fitzgerald M."/>
            <person name="Haas B."/>
            <person name="Abouelleil A."/>
            <person name="Alvarado L."/>
            <person name="Arachchi H.M."/>
            <person name="Berlin A.M."/>
            <person name="Chapman S.B."/>
            <person name="Dewar J."/>
            <person name="Goldberg J."/>
            <person name="Griggs A."/>
            <person name="Gujja S."/>
            <person name="Hansen M."/>
            <person name="Howarth C."/>
            <person name="Imamovic A."/>
            <person name="Larimer J."/>
            <person name="McCowan C."/>
            <person name="Murphy C."/>
            <person name="Neiman D."/>
            <person name="Pearson M."/>
            <person name="Priest M."/>
            <person name="Roberts A."/>
            <person name="Saif S."/>
            <person name="Shea T."/>
            <person name="Sisk P."/>
            <person name="Sykes S."/>
            <person name="Wortman J."/>
            <person name="Nusbaum C."/>
            <person name="Birren B."/>
        </authorList>
    </citation>
    <scope>NUCLEOTIDE SEQUENCE [LARGE SCALE GENOMIC DNA]</scope>
    <source>
        <strain evidence="2 3">209318</strain>
    </source>
</reference>
<evidence type="ECO:0000259" key="1">
    <source>
        <dbReference type="PROSITE" id="PS51534"/>
    </source>
</evidence>
<dbReference type="PATRIC" id="fig|999411.4.peg.2859"/>
<evidence type="ECO:0000313" key="2">
    <source>
        <dbReference type="EMBL" id="ENY99808.1"/>
    </source>
</evidence>
<dbReference type="Pfam" id="PF13676">
    <property type="entry name" value="TIR_2"/>
    <property type="match status" value="1"/>
</dbReference>
<feature type="domain" description="SEFIR" evidence="1">
    <location>
        <begin position="1"/>
        <end position="99"/>
    </location>
</feature>
<keyword evidence="3" id="KW-1185">Reference proteome</keyword>
<gene>
    <name evidence="2" type="ORF">HMPREF1092_02944</name>
</gene>
<dbReference type="InterPro" id="IPR000157">
    <property type="entry name" value="TIR_dom"/>
</dbReference>
<dbReference type="EMBL" id="AGYT01000019">
    <property type="protein sequence ID" value="ENY99808.1"/>
    <property type="molecule type" value="Genomic_DNA"/>
</dbReference>
<dbReference type="Proteomes" id="UP000013097">
    <property type="component" value="Unassembled WGS sequence"/>
</dbReference>